<dbReference type="AlphaFoldDB" id="A0A5C5UU37"/>
<evidence type="ECO:0000256" key="4">
    <source>
        <dbReference type="ARBA" id="ARBA00023136"/>
    </source>
</evidence>
<feature type="transmembrane region" description="Helical" evidence="6">
    <location>
        <begin position="249"/>
        <end position="279"/>
    </location>
</feature>
<comment type="subcellular location">
    <subcellularLocation>
        <location evidence="1">Membrane</location>
        <topology evidence="1">Multi-pass membrane protein</topology>
    </subcellularLocation>
</comment>
<evidence type="ECO:0000256" key="5">
    <source>
        <dbReference type="SAM" id="MobiDB-lite"/>
    </source>
</evidence>
<feature type="transmembrane region" description="Helical" evidence="6">
    <location>
        <begin position="208"/>
        <end position="229"/>
    </location>
</feature>
<feature type="transmembrane region" description="Helical" evidence="6">
    <location>
        <begin position="342"/>
        <end position="361"/>
    </location>
</feature>
<dbReference type="EMBL" id="VOHM01000002">
    <property type="protein sequence ID" value="TWT28905.1"/>
    <property type="molecule type" value="Genomic_DNA"/>
</dbReference>
<evidence type="ECO:0000313" key="8">
    <source>
        <dbReference type="Proteomes" id="UP000320791"/>
    </source>
</evidence>
<dbReference type="OrthoDB" id="346004at2"/>
<organism evidence="7 8">
    <name type="scientific">Corynebacterium canis</name>
    <dbReference type="NCBI Taxonomy" id="679663"/>
    <lineage>
        <taxon>Bacteria</taxon>
        <taxon>Bacillati</taxon>
        <taxon>Actinomycetota</taxon>
        <taxon>Actinomycetes</taxon>
        <taxon>Mycobacteriales</taxon>
        <taxon>Corynebacteriaceae</taxon>
        <taxon>Corynebacterium</taxon>
    </lineage>
</organism>
<evidence type="ECO:0000256" key="3">
    <source>
        <dbReference type="ARBA" id="ARBA00022989"/>
    </source>
</evidence>
<feature type="compositionally biased region" description="Low complexity" evidence="5">
    <location>
        <begin position="164"/>
        <end position="175"/>
    </location>
</feature>
<proteinExistence type="predicted"/>
<dbReference type="InterPro" id="IPR032808">
    <property type="entry name" value="DoxX"/>
</dbReference>
<evidence type="ECO:0000256" key="6">
    <source>
        <dbReference type="SAM" id="Phobius"/>
    </source>
</evidence>
<dbReference type="RefSeq" id="WP_146323360.1">
    <property type="nucleotide sequence ID" value="NZ_BAABLR010000075.1"/>
</dbReference>
<keyword evidence="8" id="KW-1185">Reference proteome</keyword>
<reference evidence="7 8" key="1">
    <citation type="submission" date="2019-08" db="EMBL/GenBank/DDBJ databases">
        <authorList>
            <person name="Lei W."/>
        </authorList>
    </citation>
    <scope>NUCLEOTIDE SEQUENCE [LARGE SCALE GENOMIC DNA]</scope>
    <source>
        <strain evidence="7 8">CCUG 58627</strain>
    </source>
</reference>
<dbReference type="GO" id="GO:0016020">
    <property type="term" value="C:membrane"/>
    <property type="evidence" value="ECO:0007669"/>
    <property type="project" value="UniProtKB-SubCell"/>
</dbReference>
<dbReference type="Pfam" id="PF07681">
    <property type="entry name" value="DoxX"/>
    <property type="match status" value="1"/>
</dbReference>
<dbReference type="Proteomes" id="UP000320791">
    <property type="component" value="Unassembled WGS sequence"/>
</dbReference>
<feature type="transmembrane region" description="Helical" evidence="6">
    <location>
        <begin position="300"/>
        <end position="322"/>
    </location>
</feature>
<evidence type="ECO:0000256" key="1">
    <source>
        <dbReference type="ARBA" id="ARBA00004141"/>
    </source>
</evidence>
<feature type="compositionally biased region" description="Basic and acidic residues" evidence="5">
    <location>
        <begin position="1"/>
        <end position="27"/>
    </location>
</feature>
<keyword evidence="2 6" id="KW-0812">Transmembrane</keyword>
<accession>A0A5C5UU37</accession>
<name>A0A5C5UU37_9CORY</name>
<evidence type="ECO:0000256" key="2">
    <source>
        <dbReference type="ARBA" id="ARBA00022692"/>
    </source>
</evidence>
<sequence length="369" mass="38779">MSDNTREPENSAHEDLEVPTSRKEGDVYARAGRVAPQEIPATAQQTPPPSVESAPTPFSEELPTVTFSLQGEFDDDVEIPVAPPNVVRKPTVPPHPSDAPTTVFEPQSAEPLRIPTRNPTHEHEGDEAKGEGSAAPSGEPTVMFDAPTAQQNQGFTLPEPGEPKPAASAPAEVSPPVVPAPTEVPPHDAAPDAQLEDARRGTIDLGVFIIRVVFGAFLVFSAVKTFFQLGGDTGLAGLEAEYANYLQPGILAVAIPALLLTAGVFLVLGLVTPVAAALATIGTTFEALHLLDTDGEAFDVLRLSDSVLLGLLLVALSLGLQFTGPGRLAVDYGRSWSRRPLVSSWLFAVIGVAGAAALWWFGAGVNPFN</sequence>
<keyword evidence="4 6" id="KW-0472">Membrane</keyword>
<feature type="region of interest" description="Disordered" evidence="5">
    <location>
        <begin position="1"/>
        <end position="190"/>
    </location>
</feature>
<evidence type="ECO:0000313" key="7">
    <source>
        <dbReference type="EMBL" id="TWT28905.1"/>
    </source>
</evidence>
<comment type="caution">
    <text evidence="7">The sequence shown here is derived from an EMBL/GenBank/DDBJ whole genome shotgun (WGS) entry which is preliminary data.</text>
</comment>
<protein>
    <submittedName>
        <fullName evidence="7">DoxX family membrane protein</fullName>
    </submittedName>
</protein>
<keyword evidence="3 6" id="KW-1133">Transmembrane helix</keyword>
<feature type="compositionally biased region" description="Basic and acidic residues" evidence="5">
    <location>
        <begin position="119"/>
        <end position="130"/>
    </location>
</feature>
<gene>
    <name evidence="7" type="ORF">FRX94_01580</name>
</gene>